<accession>A0AAD7ITV4</accession>
<dbReference type="Proteomes" id="UP001215280">
    <property type="component" value="Unassembled WGS sequence"/>
</dbReference>
<evidence type="ECO:0000313" key="1">
    <source>
        <dbReference type="EMBL" id="KAJ7748745.1"/>
    </source>
</evidence>
<protein>
    <submittedName>
        <fullName evidence="1">Uncharacterized protein</fullName>
    </submittedName>
</protein>
<name>A0AAD7ITV4_9AGAR</name>
<organism evidence="1 2">
    <name type="scientific">Mycena maculata</name>
    <dbReference type="NCBI Taxonomy" id="230809"/>
    <lineage>
        <taxon>Eukaryota</taxon>
        <taxon>Fungi</taxon>
        <taxon>Dikarya</taxon>
        <taxon>Basidiomycota</taxon>
        <taxon>Agaricomycotina</taxon>
        <taxon>Agaricomycetes</taxon>
        <taxon>Agaricomycetidae</taxon>
        <taxon>Agaricales</taxon>
        <taxon>Marasmiineae</taxon>
        <taxon>Mycenaceae</taxon>
        <taxon>Mycena</taxon>
    </lineage>
</organism>
<dbReference type="AlphaFoldDB" id="A0AAD7ITV4"/>
<keyword evidence="2" id="KW-1185">Reference proteome</keyword>
<gene>
    <name evidence="1" type="ORF">DFH07DRAFT_775570</name>
</gene>
<dbReference type="EMBL" id="JARJLG010000088">
    <property type="protein sequence ID" value="KAJ7748745.1"/>
    <property type="molecule type" value="Genomic_DNA"/>
</dbReference>
<proteinExistence type="predicted"/>
<comment type="caution">
    <text evidence="1">The sequence shown here is derived from an EMBL/GenBank/DDBJ whole genome shotgun (WGS) entry which is preliminary data.</text>
</comment>
<sequence length="207" mass="24072">MAAPWPTPSRIIILVDLFEDAFILANTQLTRRYSGPEHHDYTSSFICQLLSNEDVLDTVEGIVFNFLRNGNRDPTPAELFRFKRAAYRFWTFCAGQRKKIKWFLSKFPEAEVGEMATWYSAVESWVTEMYPEDYFESEHQGGENHNGGDDEMFWECIGSAGCGNEEGFFRYDIYGLDYKVDEKCILDEGHERLRKKILDRETKLAGN</sequence>
<reference evidence="1" key="1">
    <citation type="submission" date="2023-03" db="EMBL/GenBank/DDBJ databases">
        <title>Massive genome expansion in bonnet fungi (Mycena s.s.) driven by repeated elements and novel gene families across ecological guilds.</title>
        <authorList>
            <consortium name="Lawrence Berkeley National Laboratory"/>
            <person name="Harder C.B."/>
            <person name="Miyauchi S."/>
            <person name="Viragh M."/>
            <person name="Kuo A."/>
            <person name="Thoen E."/>
            <person name="Andreopoulos B."/>
            <person name="Lu D."/>
            <person name="Skrede I."/>
            <person name="Drula E."/>
            <person name="Henrissat B."/>
            <person name="Morin E."/>
            <person name="Kohler A."/>
            <person name="Barry K."/>
            <person name="LaButti K."/>
            <person name="Morin E."/>
            <person name="Salamov A."/>
            <person name="Lipzen A."/>
            <person name="Mereny Z."/>
            <person name="Hegedus B."/>
            <person name="Baldrian P."/>
            <person name="Stursova M."/>
            <person name="Weitz H."/>
            <person name="Taylor A."/>
            <person name="Grigoriev I.V."/>
            <person name="Nagy L.G."/>
            <person name="Martin F."/>
            <person name="Kauserud H."/>
        </authorList>
    </citation>
    <scope>NUCLEOTIDE SEQUENCE</scope>
    <source>
        <strain evidence="1">CBHHK188m</strain>
    </source>
</reference>
<evidence type="ECO:0000313" key="2">
    <source>
        <dbReference type="Proteomes" id="UP001215280"/>
    </source>
</evidence>